<evidence type="ECO:0000313" key="2">
    <source>
        <dbReference type="EMBL" id="OOE32780.1"/>
    </source>
</evidence>
<reference evidence="2 3" key="1">
    <citation type="journal article" date="2017" name="Genome Announc.">
        <title>Draft Genome Sequences of Salinivibrio proteolyticus, Salinivibrio sharmensis, Salinivibrio siamensis, Salinivibrio costicola subsp. alcaliphilus, Salinivibrio costicola subsp. vallismortis, and 29 New Isolates Belonging to the Genus Salinivibrio.</title>
        <authorList>
            <person name="Lopez-Hermoso C."/>
            <person name="de la Haba R.R."/>
            <person name="Sanchez-Porro C."/>
            <person name="Bayliss S.C."/>
            <person name="Feil E.J."/>
            <person name="Ventosa A."/>
        </authorList>
    </citation>
    <scope>NUCLEOTIDE SEQUENCE [LARGE SCALE GENOMIC DNA]</scope>
    <source>
        <strain evidence="2 3">AL184</strain>
    </source>
</reference>
<gene>
    <name evidence="2" type="ORF">BZG00_16115</name>
</gene>
<comment type="caution">
    <text evidence="2">The sequence shown here is derived from an EMBL/GenBank/DDBJ whole genome shotgun (WGS) entry which is preliminary data.</text>
</comment>
<dbReference type="Gene3D" id="3.20.70.20">
    <property type="match status" value="1"/>
</dbReference>
<dbReference type="EMBL" id="MUEK01000108">
    <property type="protein sequence ID" value="OOE32780.1"/>
    <property type="molecule type" value="Genomic_DNA"/>
</dbReference>
<dbReference type="RefSeq" id="WP_268794370.1">
    <property type="nucleotide sequence ID" value="NZ_MUEK01000108.1"/>
</dbReference>
<protein>
    <submittedName>
        <fullName evidence="2">Ribonucleotide-diphosphate reductase subunit alpha</fullName>
    </submittedName>
</protein>
<evidence type="ECO:0000313" key="3">
    <source>
        <dbReference type="Proteomes" id="UP000189021"/>
    </source>
</evidence>
<organism evidence="2 3">
    <name type="scientific">Salinivibrio kushneri</name>
    <dbReference type="NCBI Taxonomy" id="1908198"/>
    <lineage>
        <taxon>Bacteria</taxon>
        <taxon>Pseudomonadati</taxon>
        <taxon>Pseudomonadota</taxon>
        <taxon>Gammaproteobacteria</taxon>
        <taxon>Vibrionales</taxon>
        <taxon>Vibrionaceae</taxon>
        <taxon>Salinivibrio</taxon>
    </lineage>
</organism>
<sequence>FKTAPELDQHWVVEMSRARQGEICQGQSVNLHFPAGANKAYVNAVHRRAFKPADDVGVPLKGLYYLRTEASAKTENVSVQVKRDALKDGVQGSLDTCLACEG</sequence>
<evidence type="ECO:0000259" key="1">
    <source>
        <dbReference type="Pfam" id="PF02867"/>
    </source>
</evidence>
<proteinExistence type="predicted"/>
<feature type="domain" description="Ribonucleotide reductase large subunit C-terminal" evidence="1">
    <location>
        <begin position="1"/>
        <end position="51"/>
    </location>
</feature>
<dbReference type="SUPFAM" id="SSF51998">
    <property type="entry name" value="PFL-like glycyl radical enzymes"/>
    <property type="match status" value="1"/>
</dbReference>
<feature type="non-terminal residue" evidence="2">
    <location>
        <position position="1"/>
    </location>
</feature>
<accession>A0AB36JUB1</accession>
<dbReference type="InterPro" id="IPR000788">
    <property type="entry name" value="RNR_lg_C"/>
</dbReference>
<dbReference type="Pfam" id="PF02867">
    <property type="entry name" value="Ribonuc_red_lgC"/>
    <property type="match status" value="1"/>
</dbReference>
<dbReference type="AlphaFoldDB" id="A0AB36JUB1"/>
<keyword evidence="3" id="KW-1185">Reference proteome</keyword>
<name>A0AB36JUB1_9GAMM</name>
<dbReference type="Proteomes" id="UP000189021">
    <property type="component" value="Unassembled WGS sequence"/>
</dbReference>